<keyword evidence="5" id="KW-1185">Reference proteome</keyword>
<dbReference type="Pfam" id="PF00643">
    <property type="entry name" value="zf-B_box"/>
    <property type="match status" value="1"/>
</dbReference>
<comment type="caution">
    <text evidence="4">The sequence shown here is derived from an EMBL/GenBank/DDBJ whole genome shotgun (WGS) entry which is preliminary data.</text>
</comment>
<name>A0A8B6D323_MYTGA</name>
<proteinExistence type="predicted"/>
<dbReference type="InterPro" id="IPR047153">
    <property type="entry name" value="TRIM45/56/19-like"/>
</dbReference>
<dbReference type="Proteomes" id="UP000596742">
    <property type="component" value="Unassembled WGS sequence"/>
</dbReference>
<organism evidence="4 5">
    <name type="scientific">Mytilus galloprovincialis</name>
    <name type="common">Mediterranean mussel</name>
    <dbReference type="NCBI Taxonomy" id="29158"/>
    <lineage>
        <taxon>Eukaryota</taxon>
        <taxon>Metazoa</taxon>
        <taxon>Spiralia</taxon>
        <taxon>Lophotrochozoa</taxon>
        <taxon>Mollusca</taxon>
        <taxon>Bivalvia</taxon>
        <taxon>Autobranchia</taxon>
        <taxon>Pteriomorphia</taxon>
        <taxon>Mytilida</taxon>
        <taxon>Mytiloidea</taxon>
        <taxon>Mytilidae</taxon>
        <taxon>Mytilinae</taxon>
        <taxon>Mytilus</taxon>
    </lineage>
</organism>
<feature type="domain" description="B box-type" evidence="3">
    <location>
        <begin position="10"/>
        <end position="56"/>
    </location>
</feature>
<evidence type="ECO:0000259" key="3">
    <source>
        <dbReference type="PROSITE" id="PS50119"/>
    </source>
</evidence>
<dbReference type="Gene3D" id="3.30.160.60">
    <property type="entry name" value="Classic Zinc Finger"/>
    <property type="match status" value="1"/>
</dbReference>
<keyword evidence="1" id="KW-0479">Metal-binding</keyword>
<dbReference type="OrthoDB" id="6165526at2759"/>
<dbReference type="AlphaFoldDB" id="A0A8B6D323"/>
<dbReference type="PANTHER" id="PTHR25462:SF296">
    <property type="entry name" value="MEIOTIC P26, ISOFORM F"/>
    <property type="match status" value="1"/>
</dbReference>
<dbReference type="GO" id="GO:0008270">
    <property type="term" value="F:zinc ion binding"/>
    <property type="evidence" value="ECO:0007669"/>
    <property type="project" value="UniProtKB-KW"/>
</dbReference>
<dbReference type="PANTHER" id="PTHR25462">
    <property type="entry name" value="BONUS, ISOFORM C-RELATED"/>
    <property type="match status" value="1"/>
</dbReference>
<keyword evidence="2" id="KW-0175">Coiled coil</keyword>
<sequence length="271" mass="31432">MFIRKWFMQSVMDTCEICTKDVGKDYCTDCEQIYCDNCKIMHLRMKSSHNHKFRSSQCEDQKNPFLCCDKHNSNYIYLCEKCDKPACRLCAESIHQGHSMANLSSSIAEKTENLLEILKTNSKKIHEAQNLTSKLQNEIADFKDNCRTIENVVSDRSRLLQSKLSKAFSVQWDRIRRHQRAEETNVAIFIGNVNECSRKIEELTELHKEMKNERDIANLIQSLQSLEPKIMNIKIPKAPTISNIKLVTEPMNEEFDGKLDTLLGTLTFEPM</sequence>
<keyword evidence="1" id="KW-0862">Zinc</keyword>
<keyword evidence="1" id="KW-0863">Zinc-finger</keyword>
<reference evidence="4" key="1">
    <citation type="submission" date="2018-11" db="EMBL/GenBank/DDBJ databases">
        <authorList>
            <person name="Alioto T."/>
            <person name="Alioto T."/>
        </authorList>
    </citation>
    <scope>NUCLEOTIDE SEQUENCE</scope>
</reference>
<evidence type="ECO:0000313" key="4">
    <source>
        <dbReference type="EMBL" id="VDI13073.1"/>
    </source>
</evidence>
<dbReference type="SMART" id="SM00336">
    <property type="entry name" value="BBOX"/>
    <property type="match status" value="2"/>
</dbReference>
<evidence type="ECO:0000313" key="5">
    <source>
        <dbReference type="Proteomes" id="UP000596742"/>
    </source>
</evidence>
<dbReference type="GO" id="GO:0061630">
    <property type="term" value="F:ubiquitin protein ligase activity"/>
    <property type="evidence" value="ECO:0007669"/>
    <property type="project" value="TreeGrafter"/>
</dbReference>
<dbReference type="SUPFAM" id="SSF57845">
    <property type="entry name" value="B-box zinc-binding domain"/>
    <property type="match status" value="1"/>
</dbReference>
<evidence type="ECO:0000256" key="2">
    <source>
        <dbReference type="SAM" id="Coils"/>
    </source>
</evidence>
<accession>A0A8B6D323</accession>
<feature type="coiled-coil region" evidence="2">
    <location>
        <begin position="193"/>
        <end position="220"/>
    </location>
</feature>
<protein>
    <recommendedName>
        <fullName evidence="3">B box-type domain-containing protein</fullName>
    </recommendedName>
</protein>
<dbReference type="EMBL" id="UYJE01002714">
    <property type="protein sequence ID" value="VDI13073.1"/>
    <property type="molecule type" value="Genomic_DNA"/>
</dbReference>
<dbReference type="CDD" id="cd19757">
    <property type="entry name" value="Bbox1"/>
    <property type="match status" value="1"/>
</dbReference>
<feature type="domain" description="B box-type" evidence="3">
    <location>
        <begin position="63"/>
        <end position="103"/>
    </location>
</feature>
<dbReference type="PROSITE" id="PS50119">
    <property type="entry name" value="ZF_BBOX"/>
    <property type="match status" value="2"/>
</dbReference>
<evidence type="ECO:0000256" key="1">
    <source>
        <dbReference type="PROSITE-ProRule" id="PRU00024"/>
    </source>
</evidence>
<gene>
    <name evidence="4" type="ORF">MGAL_10B011847</name>
</gene>
<dbReference type="InterPro" id="IPR000315">
    <property type="entry name" value="Znf_B-box"/>
</dbReference>